<evidence type="ECO:0000313" key="1">
    <source>
        <dbReference type="EMBL" id="EEZ74915.1"/>
    </source>
</evidence>
<comment type="caution">
    <text evidence="1">The sequence shown here is derived from an EMBL/GenBank/DDBJ whole genome shotgun (WGS) entry which is preliminary data.</text>
</comment>
<gene>
    <name evidence="1" type="ORF">NEILACOT_05066</name>
</gene>
<accession>D0WBY8</accession>
<evidence type="ECO:0000313" key="2">
    <source>
        <dbReference type="Proteomes" id="UP000003843"/>
    </source>
</evidence>
<dbReference type="AlphaFoldDB" id="D0WBY8"/>
<sequence>MAAIWLRSARKQGRAADAPVRIFDKTNKINRLTKSNKPFFAKRLFFYIQSTRYF</sequence>
<organism evidence="1 2">
    <name type="scientific">Neisseria lactamica ATCC 23970</name>
    <dbReference type="NCBI Taxonomy" id="546265"/>
    <lineage>
        <taxon>Bacteria</taxon>
        <taxon>Pseudomonadati</taxon>
        <taxon>Pseudomonadota</taxon>
        <taxon>Betaproteobacteria</taxon>
        <taxon>Neisseriales</taxon>
        <taxon>Neisseriaceae</taxon>
        <taxon>Neisseria</taxon>
    </lineage>
</organism>
<name>D0WBY8_NEILA</name>
<protein>
    <submittedName>
        <fullName evidence="1">Uncharacterized protein</fullName>
    </submittedName>
</protein>
<dbReference type="EMBL" id="ACEQ02000027">
    <property type="protein sequence ID" value="EEZ74915.1"/>
    <property type="molecule type" value="Genomic_DNA"/>
</dbReference>
<reference evidence="1 2" key="1">
    <citation type="submission" date="2009-10" db="EMBL/GenBank/DDBJ databases">
        <authorList>
            <person name="Weinstock G."/>
            <person name="Sodergren E."/>
            <person name="Clifton S."/>
            <person name="Fulton L."/>
            <person name="Fulton B."/>
            <person name="Courtney L."/>
            <person name="Fronick C."/>
            <person name="Harrison M."/>
            <person name="Strong C."/>
            <person name="Farmer C."/>
            <person name="Delahaunty K."/>
            <person name="Markovic C."/>
            <person name="Hall O."/>
            <person name="Minx P."/>
            <person name="Tomlinson C."/>
            <person name="Mitreva M."/>
            <person name="Nelson J."/>
            <person name="Hou S."/>
            <person name="Wollam A."/>
            <person name="Pepin K.H."/>
            <person name="Johnson M."/>
            <person name="Bhonagiri V."/>
            <person name="Nash W.E."/>
            <person name="Warren W."/>
            <person name="Chinwalla A."/>
            <person name="Mardis E.R."/>
            <person name="Wilson R.K."/>
        </authorList>
    </citation>
    <scope>NUCLEOTIDE SEQUENCE [LARGE SCALE GENOMIC DNA]</scope>
    <source>
        <strain evidence="1 2">ATCC 23970</strain>
    </source>
</reference>
<proteinExistence type="predicted"/>
<dbReference type="Proteomes" id="UP000003843">
    <property type="component" value="Unassembled WGS sequence"/>
</dbReference>